<keyword evidence="2" id="KW-1185">Reference proteome</keyword>
<evidence type="ECO:0000313" key="1">
    <source>
        <dbReference type="EMBL" id="BAT75756.1"/>
    </source>
</evidence>
<reference evidence="1 2" key="1">
    <citation type="journal article" date="2015" name="Sci. Rep.">
        <title>The power of single molecule real-time sequencing technology in the de novo assembly of a eukaryotic genome.</title>
        <authorList>
            <person name="Sakai H."/>
            <person name="Naito K."/>
            <person name="Ogiso-Tanaka E."/>
            <person name="Takahashi Y."/>
            <person name="Iseki K."/>
            <person name="Muto C."/>
            <person name="Satou K."/>
            <person name="Teruya K."/>
            <person name="Shiroma A."/>
            <person name="Shimoji M."/>
            <person name="Hirano T."/>
            <person name="Itoh T."/>
            <person name="Kaga A."/>
            <person name="Tomooka N."/>
        </authorList>
    </citation>
    <scope>NUCLEOTIDE SEQUENCE [LARGE SCALE GENOMIC DNA]</scope>
    <source>
        <strain evidence="2">cv. Shumari</strain>
    </source>
</reference>
<dbReference type="AlphaFoldDB" id="A0A0S3R589"/>
<sequence length="70" mass="8233">FRLLTNLSFENTYSFRVNKNFSSFVRCKEIPYVKTPSMQNKEEGIVSNFQGSKGQLNFVKISRLHRETKI</sequence>
<dbReference type="Proteomes" id="UP000291084">
    <property type="component" value="Chromosome 1"/>
</dbReference>
<evidence type="ECO:0000313" key="2">
    <source>
        <dbReference type="Proteomes" id="UP000291084"/>
    </source>
</evidence>
<proteinExistence type="predicted"/>
<name>A0A0S3R589_PHAAN</name>
<organism evidence="1 2">
    <name type="scientific">Vigna angularis var. angularis</name>
    <dbReference type="NCBI Taxonomy" id="157739"/>
    <lineage>
        <taxon>Eukaryota</taxon>
        <taxon>Viridiplantae</taxon>
        <taxon>Streptophyta</taxon>
        <taxon>Embryophyta</taxon>
        <taxon>Tracheophyta</taxon>
        <taxon>Spermatophyta</taxon>
        <taxon>Magnoliopsida</taxon>
        <taxon>eudicotyledons</taxon>
        <taxon>Gunneridae</taxon>
        <taxon>Pentapetalae</taxon>
        <taxon>rosids</taxon>
        <taxon>fabids</taxon>
        <taxon>Fabales</taxon>
        <taxon>Fabaceae</taxon>
        <taxon>Papilionoideae</taxon>
        <taxon>50 kb inversion clade</taxon>
        <taxon>NPAAA clade</taxon>
        <taxon>indigoferoid/millettioid clade</taxon>
        <taxon>Phaseoleae</taxon>
        <taxon>Vigna</taxon>
    </lineage>
</organism>
<gene>
    <name evidence="1" type="primary">Vigan.01G367100</name>
    <name evidence="1" type="ORF">VIGAN_01367100</name>
</gene>
<dbReference type="EMBL" id="AP015034">
    <property type="protein sequence ID" value="BAT75756.1"/>
    <property type="molecule type" value="Genomic_DNA"/>
</dbReference>
<feature type="non-terminal residue" evidence="1">
    <location>
        <position position="1"/>
    </location>
</feature>
<protein>
    <submittedName>
        <fullName evidence="1">Uncharacterized protein</fullName>
    </submittedName>
</protein>
<accession>A0A0S3R589</accession>